<comment type="caution">
    <text evidence="1">The sequence shown here is derived from an EMBL/GenBank/DDBJ whole genome shotgun (WGS) entry which is preliminary data.</text>
</comment>
<dbReference type="AlphaFoldDB" id="A0A0F9JKF2"/>
<gene>
    <name evidence="1" type="ORF">LCGC14_1517550</name>
</gene>
<accession>A0A0F9JKF2</accession>
<reference evidence="1" key="1">
    <citation type="journal article" date="2015" name="Nature">
        <title>Complex archaea that bridge the gap between prokaryotes and eukaryotes.</title>
        <authorList>
            <person name="Spang A."/>
            <person name="Saw J.H."/>
            <person name="Jorgensen S.L."/>
            <person name="Zaremba-Niedzwiedzka K."/>
            <person name="Martijn J."/>
            <person name="Lind A.E."/>
            <person name="van Eijk R."/>
            <person name="Schleper C."/>
            <person name="Guy L."/>
            <person name="Ettema T.J."/>
        </authorList>
    </citation>
    <scope>NUCLEOTIDE SEQUENCE</scope>
</reference>
<protein>
    <recommendedName>
        <fullName evidence="2">HPt domain-containing protein</fullName>
    </recommendedName>
</protein>
<dbReference type="EMBL" id="LAZR01011216">
    <property type="protein sequence ID" value="KKM62841.1"/>
    <property type="molecule type" value="Genomic_DNA"/>
</dbReference>
<evidence type="ECO:0008006" key="2">
    <source>
        <dbReference type="Google" id="ProtNLM"/>
    </source>
</evidence>
<evidence type="ECO:0000313" key="1">
    <source>
        <dbReference type="EMBL" id="KKM62841.1"/>
    </source>
</evidence>
<proteinExistence type="predicted"/>
<sequence length="69" mass="8292">QQPEQCIKLLHRQASTALQLGFNRYGIELKKIERRLLDKKPHNDMLDEALDLWQRSLEQYLKFVRGQLE</sequence>
<feature type="non-terminal residue" evidence="1">
    <location>
        <position position="1"/>
    </location>
</feature>
<organism evidence="1">
    <name type="scientific">marine sediment metagenome</name>
    <dbReference type="NCBI Taxonomy" id="412755"/>
    <lineage>
        <taxon>unclassified sequences</taxon>
        <taxon>metagenomes</taxon>
        <taxon>ecological metagenomes</taxon>
    </lineage>
</organism>
<name>A0A0F9JKF2_9ZZZZ</name>